<dbReference type="AlphaFoldDB" id="A0AA38XKX8"/>
<dbReference type="InterPro" id="IPR029063">
    <property type="entry name" value="SAM-dependent_MTases_sf"/>
</dbReference>
<name>A0AA38XKX8_9EURO</name>
<accession>A0AA38XKX8</accession>
<evidence type="ECO:0000256" key="3">
    <source>
        <dbReference type="ARBA" id="ARBA00033309"/>
    </source>
</evidence>
<dbReference type="GO" id="GO:0160107">
    <property type="term" value="F:tRNA (adenine(58)-N1)-methyltransferase activity"/>
    <property type="evidence" value="ECO:0007669"/>
    <property type="project" value="UniProtKB-EC"/>
</dbReference>
<dbReference type="PANTHER" id="PTHR12133:SF1">
    <property type="entry name" value="TRNA (ADENINE(58)-N(1))-METHYLTRANSFERASE, MITOCHONDRIAL"/>
    <property type="match status" value="1"/>
</dbReference>
<evidence type="ECO:0000256" key="4">
    <source>
        <dbReference type="SAM" id="MobiDB-lite"/>
    </source>
</evidence>
<dbReference type="GO" id="GO:0031515">
    <property type="term" value="C:tRNA (m1A) methyltransferase complex"/>
    <property type="evidence" value="ECO:0007669"/>
    <property type="project" value="InterPro"/>
</dbReference>
<dbReference type="GO" id="GO:0005739">
    <property type="term" value="C:mitochondrion"/>
    <property type="evidence" value="ECO:0007669"/>
    <property type="project" value="TreeGrafter"/>
</dbReference>
<keyword evidence="6" id="KW-1185">Reference proteome</keyword>
<dbReference type="InterPro" id="IPR014816">
    <property type="entry name" value="tRNA_MeTrfase_Gcd14"/>
</dbReference>
<evidence type="ECO:0000256" key="2">
    <source>
        <dbReference type="ARBA" id="ARBA00015963"/>
    </source>
</evidence>
<organism evidence="5 6">
    <name type="scientific">Cladophialophora chaetospira</name>
    <dbReference type="NCBI Taxonomy" id="386627"/>
    <lineage>
        <taxon>Eukaryota</taxon>
        <taxon>Fungi</taxon>
        <taxon>Dikarya</taxon>
        <taxon>Ascomycota</taxon>
        <taxon>Pezizomycotina</taxon>
        <taxon>Eurotiomycetes</taxon>
        <taxon>Chaetothyriomycetidae</taxon>
        <taxon>Chaetothyriales</taxon>
        <taxon>Herpotrichiellaceae</taxon>
        <taxon>Cladophialophora</taxon>
    </lineage>
</organism>
<comment type="caution">
    <text evidence="5">The sequence shown here is derived from an EMBL/GenBank/DDBJ whole genome shotgun (WGS) entry which is preliminary data.</text>
</comment>
<dbReference type="Gene3D" id="3.40.50.150">
    <property type="entry name" value="Vaccinia Virus protein VP39"/>
    <property type="match status" value="1"/>
</dbReference>
<dbReference type="EC" id="2.1.1.220" evidence="1"/>
<dbReference type="PROSITE" id="PS51620">
    <property type="entry name" value="SAM_TRM61"/>
    <property type="match status" value="1"/>
</dbReference>
<sequence>MSGLFRFLGKVLGISASQPAVGKSAASILQNATIRDLTRFAEGDRVLIDRAKLTFPLAKNAKFDLSKGQLPFNDVIGKPVRSTFVRSSKGSLHRVELPSLEEYVNLTPRIVTPVYSSYASTIVSLLDIHPEPFNPMQSNDASSRIEILEAGTGHGSLTLHLARAIAAANPPPPTAELPRIRTPDRPFLQGKKDLNPDALAQAWTEWKKTRRAVIHTVEAVPSNSIQAEKIVHGFRRGLYWPHVDFYASDVKEWLGERPHDNTATEEYLDYVCLDMPGVHEQLKHVAPAMRDGAKLVVFVPSITQIGDCVRAISEERLPLEVIKTVELGEGISTGRKWGVRFVKPRKSRAPVINGDTKKTIVGAEVPEESNETDGDTESTTEDIREDEEERLPTPTDDAPVMVCRPLVGERTFGGGFIALLTKVSPASAALSVEWRQGQTGRARKRSR</sequence>
<dbReference type="EMBL" id="JAPDRK010000002">
    <property type="protein sequence ID" value="KAJ9615331.1"/>
    <property type="molecule type" value="Genomic_DNA"/>
</dbReference>
<dbReference type="SUPFAM" id="SSF53335">
    <property type="entry name" value="S-adenosyl-L-methionine-dependent methyltransferases"/>
    <property type="match status" value="1"/>
</dbReference>
<dbReference type="Proteomes" id="UP001172673">
    <property type="component" value="Unassembled WGS sequence"/>
</dbReference>
<dbReference type="PANTHER" id="PTHR12133">
    <property type="entry name" value="TRNA (ADENINE(58)-N(1))-METHYLTRANSFERASE"/>
    <property type="match status" value="1"/>
</dbReference>
<evidence type="ECO:0000256" key="1">
    <source>
        <dbReference type="ARBA" id="ARBA00012796"/>
    </source>
</evidence>
<reference evidence="5" key="1">
    <citation type="submission" date="2022-10" db="EMBL/GenBank/DDBJ databases">
        <title>Culturing micro-colonial fungi from biological soil crusts in the Mojave desert and describing Neophaeococcomyces mojavensis, and introducing the new genera and species Taxawa tesnikishii.</title>
        <authorList>
            <person name="Kurbessoian T."/>
            <person name="Stajich J.E."/>
        </authorList>
    </citation>
    <scope>NUCLEOTIDE SEQUENCE</scope>
    <source>
        <strain evidence="5">TK_41</strain>
    </source>
</reference>
<feature type="compositionally biased region" description="Acidic residues" evidence="4">
    <location>
        <begin position="365"/>
        <end position="389"/>
    </location>
</feature>
<feature type="region of interest" description="Disordered" evidence="4">
    <location>
        <begin position="361"/>
        <end position="400"/>
    </location>
</feature>
<evidence type="ECO:0000313" key="6">
    <source>
        <dbReference type="Proteomes" id="UP001172673"/>
    </source>
</evidence>
<dbReference type="Gene3D" id="3.10.330.20">
    <property type="match status" value="1"/>
</dbReference>
<dbReference type="GO" id="GO:0030488">
    <property type="term" value="P:tRNA methylation"/>
    <property type="evidence" value="ECO:0007669"/>
    <property type="project" value="InterPro"/>
</dbReference>
<protein>
    <recommendedName>
        <fullName evidence="2">tRNA (adenine(58)-N(1))-methyltransferase catalytic subunit TRM61</fullName>
        <ecNumber evidence="1">2.1.1.220</ecNumber>
    </recommendedName>
    <alternativeName>
        <fullName evidence="3">tRNA(m1A58)-methyltransferase subunit TRM61</fullName>
    </alternativeName>
</protein>
<proteinExistence type="predicted"/>
<gene>
    <name evidence="5" type="ORF">H2200_001406</name>
</gene>
<evidence type="ECO:0000313" key="5">
    <source>
        <dbReference type="EMBL" id="KAJ9615331.1"/>
    </source>
</evidence>